<name>A0ABW5B018_9FLAO</name>
<feature type="domain" description="UspA" evidence="2">
    <location>
        <begin position="1"/>
        <end position="144"/>
    </location>
</feature>
<dbReference type="RefSeq" id="WP_378320479.1">
    <property type="nucleotide sequence ID" value="NZ_JBHUHY010000013.1"/>
</dbReference>
<comment type="caution">
    <text evidence="3">The sequence shown here is derived from an EMBL/GenBank/DDBJ whole genome shotgun (WGS) entry which is preliminary data.</text>
</comment>
<dbReference type="Pfam" id="PF00582">
    <property type="entry name" value="Usp"/>
    <property type="match status" value="1"/>
</dbReference>
<dbReference type="PANTHER" id="PTHR46268:SF6">
    <property type="entry name" value="UNIVERSAL STRESS PROTEIN UP12"/>
    <property type="match status" value="1"/>
</dbReference>
<reference evidence="4" key="1">
    <citation type="journal article" date="2019" name="Int. J. Syst. Evol. Microbiol.">
        <title>The Global Catalogue of Microorganisms (GCM) 10K type strain sequencing project: providing services to taxonomists for standard genome sequencing and annotation.</title>
        <authorList>
            <consortium name="The Broad Institute Genomics Platform"/>
            <consortium name="The Broad Institute Genome Sequencing Center for Infectious Disease"/>
            <person name="Wu L."/>
            <person name="Ma J."/>
        </authorList>
    </citation>
    <scope>NUCLEOTIDE SEQUENCE [LARGE SCALE GENOMIC DNA]</scope>
    <source>
        <strain evidence="4">DT92</strain>
    </source>
</reference>
<evidence type="ECO:0000313" key="3">
    <source>
        <dbReference type="EMBL" id="MFD2187481.1"/>
    </source>
</evidence>
<evidence type="ECO:0000256" key="1">
    <source>
        <dbReference type="ARBA" id="ARBA00008791"/>
    </source>
</evidence>
<dbReference type="PANTHER" id="PTHR46268">
    <property type="entry name" value="STRESS RESPONSE PROTEIN NHAX"/>
    <property type="match status" value="1"/>
</dbReference>
<keyword evidence="4" id="KW-1185">Reference proteome</keyword>
<dbReference type="InterPro" id="IPR006015">
    <property type="entry name" value="Universal_stress_UspA"/>
</dbReference>
<dbReference type="InterPro" id="IPR006016">
    <property type="entry name" value="UspA"/>
</dbReference>
<dbReference type="Gene3D" id="3.40.50.620">
    <property type="entry name" value="HUPs"/>
    <property type="match status" value="1"/>
</dbReference>
<proteinExistence type="inferred from homology"/>
<dbReference type="Proteomes" id="UP001597344">
    <property type="component" value="Unassembled WGS sequence"/>
</dbReference>
<sequence length="163" mass="18378">MKRILVPTDFSDNAYNALYYATRLFKNESCLFYILHTSEVEAPILTSIIDNSYSDQQISREPHEKLMETFHSIVRDTEDFDHTFETISGTNKLLETIEETVKDKGVDLIVMGTKGATGAKGFFIGSNTSNIIQRIKCCPVLAVPDEFNFEDCAAVSFSDQNSR</sequence>
<dbReference type="SUPFAM" id="SSF52402">
    <property type="entry name" value="Adenine nucleotide alpha hydrolases-like"/>
    <property type="match status" value="1"/>
</dbReference>
<protein>
    <submittedName>
        <fullName evidence="3">Universal stress protein</fullName>
    </submittedName>
</protein>
<dbReference type="CDD" id="cd00293">
    <property type="entry name" value="USP-like"/>
    <property type="match status" value="1"/>
</dbReference>
<dbReference type="InterPro" id="IPR014729">
    <property type="entry name" value="Rossmann-like_a/b/a_fold"/>
</dbReference>
<comment type="similarity">
    <text evidence="1">Belongs to the universal stress protein A family.</text>
</comment>
<dbReference type="PRINTS" id="PR01438">
    <property type="entry name" value="UNVRSLSTRESS"/>
</dbReference>
<evidence type="ECO:0000259" key="2">
    <source>
        <dbReference type="Pfam" id="PF00582"/>
    </source>
</evidence>
<accession>A0ABW5B018</accession>
<gene>
    <name evidence="3" type="ORF">ACFSJT_11840</name>
</gene>
<dbReference type="EMBL" id="JBHUHY010000013">
    <property type="protein sequence ID" value="MFD2187481.1"/>
    <property type="molecule type" value="Genomic_DNA"/>
</dbReference>
<evidence type="ECO:0000313" key="4">
    <source>
        <dbReference type="Proteomes" id="UP001597344"/>
    </source>
</evidence>
<organism evidence="3 4">
    <name type="scientific">Aquimarina celericrescens</name>
    <dbReference type="NCBI Taxonomy" id="1964542"/>
    <lineage>
        <taxon>Bacteria</taxon>
        <taxon>Pseudomonadati</taxon>
        <taxon>Bacteroidota</taxon>
        <taxon>Flavobacteriia</taxon>
        <taxon>Flavobacteriales</taxon>
        <taxon>Flavobacteriaceae</taxon>
        <taxon>Aquimarina</taxon>
    </lineage>
</organism>